<feature type="transmembrane region" description="Helical" evidence="8">
    <location>
        <begin position="156"/>
        <end position="180"/>
    </location>
</feature>
<feature type="transmembrane region" description="Helical" evidence="8">
    <location>
        <begin position="312"/>
        <end position="332"/>
    </location>
</feature>
<dbReference type="Proteomes" id="UP000095085">
    <property type="component" value="Unassembled WGS sequence"/>
</dbReference>
<dbReference type="STRING" id="984485.A0A1E4RMZ1"/>
<keyword evidence="10" id="KW-1185">Reference proteome</keyword>
<evidence type="ECO:0000256" key="6">
    <source>
        <dbReference type="ARBA" id="ARBA00022989"/>
    </source>
</evidence>
<evidence type="ECO:0000256" key="3">
    <source>
        <dbReference type="ARBA" id="ARBA00022448"/>
    </source>
</evidence>
<dbReference type="PRINTS" id="PR01315">
    <property type="entry name" value="BATTENIN"/>
</dbReference>
<evidence type="ECO:0000313" key="10">
    <source>
        <dbReference type="Proteomes" id="UP000095085"/>
    </source>
</evidence>
<feature type="transmembrane region" description="Helical" evidence="8">
    <location>
        <begin position="44"/>
        <end position="64"/>
    </location>
</feature>
<dbReference type="InterPro" id="IPR036259">
    <property type="entry name" value="MFS_trans_sf"/>
</dbReference>
<keyword evidence="4 8" id="KW-0812">Transmembrane</keyword>
<organism evidence="9 10">
    <name type="scientific">Hyphopichia burtonii NRRL Y-1933</name>
    <dbReference type="NCBI Taxonomy" id="984485"/>
    <lineage>
        <taxon>Eukaryota</taxon>
        <taxon>Fungi</taxon>
        <taxon>Dikarya</taxon>
        <taxon>Ascomycota</taxon>
        <taxon>Saccharomycotina</taxon>
        <taxon>Pichiomycetes</taxon>
        <taxon>Debaryomycetaceae</taxon>
        <taxon>Hyphopichia</taxon>
    </lineage>
</organism>
<dbReference type="PIRSF" id="PIRSF015974">
    <property type="entry name" value="CLN3_BTN1"/>
    <property type="match status" value="1"/>
</dbReference>
<feature type="transmembrane region" description="Helical" evidence="8">
    <location>
        <begin position="256"/>
        <end position="274"/>
    </location>
</feature>
<dbReference type="GO" id="GO:0005774">
    <property type="term" value="C:vacuolar membrane"/>
    <property type="evidence" value="ECO:0007669"/>
    <property type="project" value="UniProtKB-SubCell"/>
</dbReference>
<comment type="similarity">
    <text evidence="2 8">Belongs to the battenin family.</text>
</comment>
<dbReference type="InterPro" id="IPR018460">
    <property type="entry name" value="Battenin_disease_Cln3_subgr"/>
</dbReference>
<feature type="transmembrane region" description="Helical" evidence="8">
    <location>
        <begin position="9"/>
        <end position="32"/>
    </location>
</feature>
<evidence type="ECO:0000256" key="7">
    <source>
        <dbReference type="ARBA" id="ARBA00023136"/>
    </source>
</evidence>
<dbReference type="PANTHER" id="PTHR10981:SF0">
    <property type="entry name" value="BATTENIN"/>
    <property type="match status" value="1"/>
</dbReference>
<dbReference type="GO" id="GO:0051453">
    <property type="term" value="P:regulation of intracellular pH"/>
    <property type="evidence" value="ECO:0007669"/>
    <property type="project" value="EnsemblFungi"/>
</dbReference>
<keyword evidence="5" id="KW-0029">Amino-acid transport</keyword>
<dbReference type="GeneID" id="30992940"/>
<sequence length="391" mass="44024">MLIIPETRLIFISFFIFGLLNNILYVVILSAAIDLVGSSTPKAIVLLADIIPSLMIKVSAPFFIHKIAYQVRVWGLVLLSTVGMLIISFSPQASISAKILGICMASLASGMGEVSFLQLTHFYQEKYSIGGFLSGTGGAGLMGSFIYLIFTNVIGLKIWISLLIFSLLPFGFVISFYLILPTPTLTDELISYQQLNDEQDSNHFWNTLNKIKPLIKPYMFPLCTVYISEYVINQGISPTLLYPLEDLPNWLFSSYRDIYVVYGFLYQLGVFISRSSINFGLRFRQLYWLTLLQFLNVLLTLHQSIYNTPFTSIWPLLCLILYEGLLGGFSYVNTFMSVSEDVPKLKREFSMGCVGISDSFGVMMAGCINFWLESKLCSIQVENGRDWCLNG</sequence>
<evidence type="ECO:0000256" key="4">
    <source>
        <dbReference type="ARBA" id="ARBA00022692"/>
    </source>
</evidence>
<dbReference type="AlphaFoldDB" id="A0A1E4RMZ1"/>
<dbReference type="GO" id="GO:0000324">
    <property type="term" value="C:fungal-type vacuole"/>
    <property type="evidence" value="ECO:0007669"/>
    <property type="project" value="EnsemblFungi"/>
</dbReference>
<dbReference type="OrthoDB" id="5965864at2759"/>
<dbReference type="PANTHER" id="PTHR10981">
    <property type="entry name" value="BATTENIN"/>
    <property type="match status" value="1"/>
</dbReference>
<evidence type="ECO:0000256" key="8">
    <source>
        <dbReference type="RuleBase" id="RU361113"/>
    </source>
</evidence>
<feature type="transmembrane region" description="Helical" evidence="8">
    <location>
        <begin position="286"/>
        <end position="306"/>
    </location>
</feature>
<keyword evidence="3" id="KW-0813">Transport</keyword>
<gene>
    <name evidence="9" type="ORF">HYPBUDRAFT_105070</name>
</gene>
<dbReference type="Gene3D" id="1.20.1250.20">
    <property type="entry name" value="MFS general substrate transporter like domains"/>
    <property type="match status" value="1"/>
</dbReference>
<dbReference type="Pfam" id="PF02487">
    <property type="entry name" value="CLN3"/>
    <property type="match status" value="1"/>
</dbReference>
<protein>
    <recommendedName>
        <fullName evidence="8">Protein BTN</fullName>
    </recommendedName>
</protein>
<dbReference type="GO" id="GO:0012505">
    <property type="term" value="C:endomembrane system"/>
    <property type="evidence" value="ECO:0007669"/>
    <property type="project" value="UniProtKB-SubCell"/>
</dbReference>
<dbReference type="GO" id="GO:1903826">
    <property type="term" value="P:L-arginine transmembrane transport"/>
    <property type="evidence" value="ECO:0007669"/>
    <property type="project" value="EnsemblFungi"/>
</dbReference>
<dbReference type="SUPFAM" id="SSF103473">
    <property type="entry name" value="MFS general substrate transporter"/>
    <property type="match status" value="1"/>
</dbReference>
<evidence type="ECO:0000313" key="9">
    <source>
        <dbReference type="EMBL" id="ODV68637.1"/>
    </source>
</evidence>
<keyword evidence="6 8" id="KW-1133">Transmembrane helix</keyword>
<dbReference type="RefSeq" id="XP_020077704.1">
    <property type="nucleotide sequence ID" value="XM_020218390.1"/>
</dbReference>
<dbReference type="GO" id="GO:0015819">
    <property type="term" value="P:lysine transport"/>
    <property type="evidence" value="ECO:0007669"/>
    <property type="project" value="EnsemblFungi"/>
</dbReference>
<proteinExistence type="inferred from homology"/>
<name>A0A1E4RMZ1_9ASCO</name>
<keyword evidence="8" id="KW-0926">Vacuole</keyword>
<dbReference type="InterPro" id="IPR003492">
    <property type="entry name" value="Battenin_disease_Cln3"/>
</dbReference>
<reference evidence="10" key="1">
    <citation type="submission" date="2016-05" db="EMBL/GenBank/DDBJ databases">
        <title>Comparative genomics of biotechnologically important yeasts.</title>
        <authorList>
            <consortium name="DOE Joint Genome Institute"/>
            <person name="Riley R."/>
            <person name="Haridas S."/>
            <person name="Wolfe K.H."/>
            <person name="Lopes M.R."/>
            <person name="Hittinger C.T."/>
            <person name="Goker M."/>
            <person name="Salamov A."/>
            <person name="Wisecaver J."/>
            <person name="Long T.M."/>
            <person name="Aerts A.L."/>
            <person name="Barry K."/>
            <person name="Choi C."/>
            <person name="Clum A."/>
            <person name="Coughlan A.Y."/>
            <person name="Deshpande S."/>
            <person name="Douglass A.P."/>
            <person name="Hanson S.J."/>
            <person name="Klenk H.-P."/>
            <person name="Labutti K."/>
            <person name="Lapidus A."/>
            <person name="Lindquist E."/>
            <person name="Lipzen A."/>
            <person name="Meier-Kolthoff J.P."/>
            <person name="Ohm R.A."/>
            <person name="Otillar R.P."/>
            <person name="Pangilinan J."/>
            <person name="Peng Y."/>
            <person name="Rokas A."/>
            <person name="Rosa C.A."/>
            <person name="Scheuner C."/>
            <person name="Sibirny A.A."/>
            <person name="Slot J.C."/>
            <person name="Stielow J.B."/>
            <person name="Sun H."/>
            <person name="Kurtzman C.P."/>
            <person name="Blackwell M."/>
            <person name="Grigoriev I.V."/>
            <person name="Jeffries T.W."/>
        </authorList>
    </citation>
    <scope>NUCLEOTIDE SEQUENCE [LARGE SCALE GENOMIC DNA]</scope>
    <source>
        <strain evidence="10">NRRL Y-1933</strain>
    </source>
</reference>
<accession>A0A1E4RMZ1</accession>
<evidence type="ECO:0000256" key="2">
    <source>
        <dbReference type="ARBA" id="ARBA00007467"/>
    </source>
</evidence>
<feature type="transmembrane region" description="Helical" evidence="8">
    <location>
        <begin position="71"/>
        <end position="89"/>
    </location>
</feature>
<keyword evidence="7 8" id="KW-0472">Membrane</keyword>
<evidence type="ECO:0000256" key="1">
    <source>
        <dbReference type="ARBA" id="ARBA00004127"/>
    </source>
</evidence>
<evidence type="ECO:0000256" key="5">
    <source>
        <dbReference type="ARBA" id="ARBA00022970"/>
    </source>
</evidence>
<dbReference type="EMBL" id="KV454539">
    <property type="protein sequence ID" value="ODV68637.1"/>
    <property type="molecule type" value="Genomic_DNA"/>
</dbReference>
<comment type="subcellular location">
    <subcellularLocation>
        <location evidence="1">Endomembrane system</location>
        <topology evidence="1">Multi-pass membrane protein</topology>
    </subcellularLocation>
    <subcellularLocation>
        <location evidence="8">Vacuole membrane</location>
        <topology evidence="8">Multi-pass membrane protein</topology>
    </subcellularLocation>
</comment>
<feature type="transmembrane region" description="Helical" evidence="8">
    <location>
        <begin position="129"/>
        <end position="150"/>
    </location>
</feature>